<dbReference type="AlphaFoldDB" id="A0A0F9GLW7"/>
<accession>A0A0F9GLW7</accession>
<evidence type="ECO:0000313" key="1">
    <source>
        <dbReference type="EMBL" id="KKL64162.1"/>
    </source>
</evidence>
<organism evidence="1">
    <name type="scientific">marine sediment metagenome</name>
    <dbReference type="NCBI Taxonomy" id="412755"/>
    <lineage>
        <taxon>unclassified sequences</taxon>
        <taxon>metagenomes</taxon>
        <taxon>ecological metagenomes</taxon>
    </lineage>
</organism>
<name>A0A0F9GLW7_9ZZZZ</name>
<gene>
    <name evidence="1" type="ORF">LCGC14_2167820</name>
</gene>
<reference evidence="1" key="1">
    <citation type="journal article" date="2015" name="Nature">
        <title>Complex archaea that bridge the gap between prokaryotes and eukaryotes.</title>
        <authorList>
            <person name="Spang A."/>
            <person name="Saw J.H."/>
            <person name="Jorgensen S.L."/>
            <person name="Zaremba-Niedzwiedzka K."/>
            <person name="Martijn J."/>
            <person name="Lind A.E."/>
            <person name="van Eijk R."/>
            <person name="Schleper C."/>
            <person name="Guy L."/>
            <person name="Ettema T.J."/>
        </authorList>
    </citation>
    <scope>NUCLEOTIDE SEQUENCE</scope>
</reference>
<comment type="caution">
    <text evidence="1">The sequence shown here is derived from an EMBL/GenBank/DDBJ whole genome shotgun (WGS) entry which is preliminary data.</text>
</comment>
<sequence>MATMETYAQMLSKILGDFAASRWLRKAAADQITRDPVDSLWDAEMLVKLCRQRWREVDARVNSDTHGKS</sequence>
<protein>
    <submittedName>
        <fullName evidence="1">Uncharacterized protein</fullName>
    </submittedName>
</protein>
<proteinExistence type="predicted"/>
<dbReference type="EMBL" id="LAZR01027930">
    <property type="protein sequence ID" value="KKL64162.1"/>
    <property type="molecule type" value="Genomic_DNA"/>
</dbReference>